<feature type="region of interest" description="Disordered" evidence="1">
    <location>
        <begin position="269"/>
        <end position="291"/>
    </location>
</feature>
<comment type="caution">
    <text evidence="3">The sequence shown here is derived from an EMBL/GenBank/DDBJ whole genome shotgun (WGS) entry which is preliminary data.</text>
</comment>
<evidence type="ECO:0000256" key="2">
    <source>
        <dbReference type="SAM" id="Phobius"/>
    </source>
</evidence>
<keyword evidence="4" id="KW-1185">Reference proteome</keyword>
<reference evidence="4" key="1">
    <citation type="submission" date="2017-04" db="EMBL/GenBank/DDBJ databases">
        <title>Plasmodium gonderi genome.</title>
        <authorList>
            <person name="Arisue N."/>
            <person name="Honma H."/>
            <person name="Kawai S."/>
            <person name="Tougan T."/>
            <person name="Tanabe K."/>
            <person name="Horii T."/>
        </authorList>
    </citation>
    <scope>NUCLEOTIDE SEQUENCE [LARGE SCALE GENOMIC DNA]</scope>
    <source>
        <strain evidence="4">ATCC 30045</strain>
    </source>
</reference>
<organism evidence="3 4">
    <name type="scientific">Plasmodium gonderi</name>
    <dbReference type="NCBI Taxonomy" id="77519"/>
    <lineage>
        <taxon>Eukaryota</taxon>
        <taxon>Sar</taxon>
        <taxon>Alveolata</taxon>
        <taxon>Apicomplexa</taxon>
        <taxon>Aconoidasida</taxon>
        <taxon>Haemosporida</taxon>
        <taxon>Plasmodiidae</taxon>
        <taxon>Plasmodium</taxon>
        <taxon>Plasmodium (Plasmodium)</taxon>
    </lineage>
</organism>
<dbReference type="RefSeq" id="XP_028547081.1">
    <property type="nucleotide sequence ID" value="XM_028691280.1"/>
</dbReference>
<accession>A0A1Y1JUS2</accession>
<dbReference type="InterPro" id="IPR008780">
    <property type="entry name" value="Plasmodium_Vir"/>
</dbReference>
<evidence type="ECO:0000256" key="1">
    <source>
        <dbReference type="SAM" id="MobiDB-lite"/>
    </source>
</evidence>
<name>A0A1Y1JUS2_PLAGO</name>
<dbReference type="Proteomes" id="UP000195521">
    <property type="component" value="Unassembled WGS sequence"/>
</dbReference>
<keyword evidence="2" id="KW-0472">Membrane</keyword>
<keyword evidence="2" id="KW-0812">Transmembrane</keyword>
<dbReference type="AlphaFoldDB" id="A0A1Y1JUS2"/>
<evidence type="ECO:0000313" key="3">
    <source>
        <dbReference type="EMBL" id="GAW84492.1"/>
    </source>
</evidence>
<dbReference type="Pfam" id="PF05795">
    <property type="entry name" value="Plasmodium_Vir"/>
    <property type="match status" value="1"/>
</dbReference>
<evidence type="ECO:0000313" key="4">
    <source>
        <dbReference type="Proteomes" id="UP000195521"/>
    </source>
</evidence>
<gene>
    <name evidence="3" type="ORF">PGO_003260</name>
</gene>
<sequence length="374" mass="43482">MHFKNYLQKRSTLISMMEMIIKWRCDVSVKILKALCYEYNERNANKFYSDDSDYLYFWLGDLLDRNSLYTVMGTLNFLLKNNSHRSICNYDKYDKYHITYLNFMDIKTLFDFSKDYETLKPYFLKPNKSCNHSFEIYLDECVTKYNSYKNRNNDLNCNDDICNPFNDYFNGKNNMDLNNWKCNSVHNADSLGTGQRNLEVVSQSLAQEESHGLEEEVVTQQVVCGTREQENAYEIVNEAEDQGNFPESVHMKQVKGDAEVSPQVRTTQENLNQQGSMTSNGQISAYKHNNDSANSIRDSEFGAFSDFLHNPSTSSSSKSMVIASLVIGIIVLSIILGKKRNIIMNKNIKDDYTMPEDLYSRRSFNVTYSNIYYF</sequence>
<dbReference type="GeneID" id="39745300"/>
<protein>
    <submittedName>
        <fullName evidence="3">Variable surface protein</fullName>
    </submittedName>
</protein>
<proteinExistence type="predicted"/>
<keyword evidence="2" id="KW-1133">Transmembrane helix</keyword>
<feature type="transmembrane region" description="Helical" evidence="2">
    <location>
        <begin position="319"/>
        <end position="337"/>
    </location>
</feature>
<feature type="compositionally biased region" description="Polar residues" evidence="1">
    <location>
        <begin position="269"/>
        <end position="283"/>
    </location>
</feature>
<dbReference type="EMBL" id="BDQF01000357">
    <property type="protein sequence ID" value="GAW84492.1"/>
    <property type="molecule type" value="Genomic_DNA"/>
</dbReference>
<dbReference type="OrthoDB" id="383226at2759"/>